<dbReference type="EMBL" id="UOFJ01000224">
    <property type="protein sequence ID" value="VAW66526.1"/>
    <property type="molecule type" value="Genomic_DNA"/>
</dbReference>
<proteinExistence type="predicted"/>
<protein>
    <submittedName>
        <fullName evidence="1">Uncharacterized protein</fullName>
    </submittedName>
</protein>
<dbReference type="AlphaFoldDB" id="A0A3B0YDX2"/>
<accession>A0A3B0YDX2</accession>
<sequence length="219" mass="24282">MQSIIFFLANKIRKFFKLNALLCMVFLSSACTPTAQLKTENYKNYTSYSFKLVDQRPAEGRDSEKLSLSVTNCAYGITRIGDEDTKPDRIIYLKNTLQKHRSAALSNHAVYVKKFTIHKNLQTHYRRSNVFGGGLVGGLLGSTECFAQENEPGGFGVDENPSSFPAVIIEITLDIGGRSQEYRVVKSEPAKTGLLETNADLVSLAMEEAMAAVLESLRI</sequence>
<organism evidence="1">
    <name type="scientific">hydrothermal vent metagenome</name>
    <dbReference type="NCBI Taxonomy" id="652676"/>
    <lineage>
        <taxon>unclassified sequences</taxon>
        <taxon>metagenomes</taxon>
        <taxon>ecological metagenomes</taxon>
    </lineage>
</organism>
<name>A0A3B0YDX2_9ZZZZ</name>
<evidence type="ECO:0000313" key="1">
    <source>
        <dbReference type="EMBL" id="VAW66526.1"/>
    </source>
</evidence>
<reference evidence="1" key="1">
    <citation type="submission" date="2018-06" db="EMBL/GenBank/DDBJ databases">
        <authorList>
            <person name="Zhirakovskaya E."/>
        </authorList>
    </citation>
    <scope>NUCLEOTIDE SEQUENCE</scope>
</reference>
<gene>
    <name evidence="1" type="ORF">MNBD_GAMMA10-3220</name>
</gene>